<dbReference type="AlphaFoldDB" id="A0A1X7UTN5"/>
<dbReference type="OrthoDB" id="289038at2759"/>
<dbReference type="SUPFAM" id="SSF47986">
    <property type="entry name" value="DEATH domain"/>
    <property type="match status" value="1"/>
</dbReference>
<sequence length="766" mass="87580">MATSQTCLDIGDLDYILCLLEKCCFPETKWYKFGLRLGLKKNTLDVIEAKHHSDVPRCMTECLSQWLGRADNVDSRGGANLYSLSDALRSMNETAVAEKLKHHVLINIFNNRHTVLSQSLCDSVSIARLLYGECMLTQEAVSRVVSASPSIPNQHEALLTAVKEAVQTDPNSLHTFANVLCTISTNVSLGQTILDDISKYFPTPEVHVVPETKPHDLLVVPQNSTTTDKTKIPTHTQSDSSSDASSQPLSPQVEIHVPVSEGLLGGFRSMIMSYGKMFYNVGKIIKRISPPLEEIKEFLSCCGAILRRKVEQCTNIPSVLHLIQDECSLTDIELLHSVVEQMEITEATRYIEAYRTELKEFCKSLSLSLCLKERFASISHLQCETVTFIFDWKPEEHLLKDIMELLAKVSGKLLKITYIERSKSITVTCSFPFSDVGFTVLRMIENIHILMGQGLKKLTIGNLTLWRRQDVRQKELKEKDQDLLQHTDVISYIILEEAEYKLRDSISSKEKETNQLKQEISKTQVLEEESLSVQCDIESIKEVEEEPLYEELTVLSSQFNEIKEENKELLDKLSKMKFDFLRSLTSNIDSAASKVRKGMSLEIDDCKLHLEAMTRPDYQPLVDNKRIIEKLQERITLMDTQLITKRKETEKRQRKKEEQIEEENFGIILFCNHPVTGELINSFIEVHKDELLATVLDKAYETMELAPHIPIERCRLAKYNYECHFQHQTIGQIMGVVGYYSLFLEIRKENETFKKYNAECGCECHL</sequence>
<feature type="compositionally biased region" description="Low complexity" evidence="2">
    <location>
        <begin position="233"/>
        <end position="251"/>
    </location>
</feature>
<evidence type="ECO:0000259" key="3">
    <source>
        <dbReference type="PROSITE" id="PS50017"/>
    </source>
</evidence>
<dbReference type="InterPro" id="IPR000488">
    <property type="entry name" value="Death_dom"/>
</dbReference>
<organism evidence="4">
    <name type="scientific">Amphimedon queenslandica</name>
    <name type="common">Sponge</name>
    <dbReference type="NCBI Taxonomy" id="400682"/>
    <lineage>
        <taxon>Eukaryota</taxon>
        <taxon>Metazoa</taxon>
        <taxon>Porifera</taxon>
        <taxon>Demospongiae</taxon>
        <taxon>Heteroscleromorpha</taxon>
        <taxon>Haplosclerida</taxon>
        <taxon>Niphatidae</taxon>
        <taxon>Amphimedon</taxon>
    </lineage>
</organism>
<keyword evidence="1" id="KW-0175">Coiled coil</keyword>
<dbReference type="Gene3D" id="1.10.533.10">
    <property type="entry name" value="Death Domain, Fas"/>
    <property type="match status" value="1"/>
</dbReference>
<dbReference type="InParanoid" id="A0A1X7UTN5"/>
<dbReference type="InterPro" id="IPR011029">
    <property type="entry name" value="DEATH-like_dom_sf"/>
</dbReference>
<dbReference type="EnsemblMetazoa" id="Aqu2.1.31031_001">
    <property type="protein sequence ID" value="Aqu2.1.31031_001"/>
    <property type="gene ID" value="Aqu2.1.31031"/>
</dbReference>
<evidence type="ECO:0000313" key="4">
    <source>
        <dbReference type="EnsemblMetazoa" id="Aqu2.1.31031_001"/>
    </source>
</evidence>
<feature type="domain" description="Death" evidence="3">
    <location>
        <begin position="29"/>
        <end position="104"/>
    </location>
</feature>
<reference evidence="4" key="1">
    <citation type="submission" date="2017-05" db="UniProtKB">
        <authorList>
            <consortium name="EnsemblMetazoa"/>
        </authorList>
    </citation>
    <scope>IDENTIFICATION</scope>
</reference>
<protein>
    <recommendedName>
        <fullName evidence="3">Death domain-containing protein</fullName>
    </recommendedName>
</protein>
<accession>A0A1X7UTN5</accession>
<evidence type="ECO:0000256" key="2">
    <source>
        <dbReference type="SAM" id="MobiDB-lite"/>
    </source>
</evidence>
<dbReference type="CDD" id="cd01670">
    <property type="entry name" value="Death"/>
    <property type="match status" value="1"/>
</dbReference>
<dbReference type="GO" id="GO:0007165">
    <property type="term" value="P:signal transduction"/>
    <property type="evidence" value="ECO:0007669"/>
    <property type="project" value="InterPro"/>
</dbReference>
<feature type="region of interest" description="Disordered" evidence="2">
    <location>
        <begin position="222"/>
        <end position="251"/>
    </location>
</feature>
<evidence type="ECO:0000256" key="1">
    <source>
        <dbReference type="SAM" id="Coils"/>
    </source>
</evidence>
<name>A0A1X7UTN5_AMPQE</name>
<dbReference type="Pfam" id="PF00531">
    <property type="entry name" value="Death"/>
    <property type="match status" value="1"/>
</dbReference>
<feature type="coiled-coil region" evidence="1">
    <location>
        <begin position="509"/>
        <end position="579"/>
    </location>
</feature>
<proteinExistence type="predicted"/>
<dbReference type="PROSITE" id="PS50017">
    <property type="entry name" value="DEATH_DOMAIN"/>
    <property type="match status" value="1"/>
</dbReference>